<proteinExistence type="predicted"/>
<dbReference type="EC" id="2.3.2.27" evidence="4"/>
<feature type="compositionally biased region" description="Low complexity" evidence="8">
    <location>
        <begin position="350"/>
        <end position="364"/>
    </location>
</feature>
<dbReference type="GO" id="GO:0005524">
    <property type="term" value="F:ATP binding"/>
    <property type="evidence" value="ECO:0007669"/>
    <property type="project" value="InterPro"/>
</dbReference>
<evidence type="ECO:0000259" key="9">
    <source>
        <dbReference type="PROSITE" id="PS50011"/>
    </source>
</evidence>
<evidence type="ECO:0000256" key="3">
    <source>
        <dbReference type="ARBA" id="ARBA00004906"/>
    </source>
</evidence>
<dbReference type="Pfam" id="PF04564">
    <property type="entry name" value="U-box"/>
    <property type="match status" value="1"/>
</dbReference>
<dbReference type="KEGG" id="mcha:111017047"/>
<organism evidence="11 12">
    <name type="scientific">Momordica charantia</name>
    <name type="common">Bitter gourd</name>
    <name type="synonym">Balsam pear</name>
    <dbReference type="NCBI Taxonomy" id="3673"/>
    <lineage>
        <taxon>Eukaryota</taxon>
        <taxon>Viridiplantae</taxon>
        <taxon>Streptophyta</taxon>
        <taxon>Embryophyta</taxon>
        <taxon>Tracheophyta</taxon>
        <taxon>Spermatophyta</taxon>
        <taxon>Magnoliopsida</taxon>
        <taxon>eudicotyledons</taxon>
        <taxon>Gunneridae</taxon>
        <taxon>Pentapetalae</taxon>
        <taxon>rosids</taxon>
        <taxon>fabids</taxon>
        <taxon>Cucurbitales</taxon>
        <taxon>Cucurbitaceae</taxon>
        <taxon>Momordiceae</taxon>
        <taxon>Momordica</taxon>
    </lineage>
</organism>
<dbReference type="AlphaFoldDB" id="A0A6J1D4X3"/>
<feature type="region of interest" description="Disordered" evidence="8">
    <location>
        <begin position="350"/>
        <end position="377"/>
    </location>
</feature>
<dbReference type="RefSeq" id="XP_022148382.1">
    <property type="nucleotide sequence ID" value="XM_022292690.1"/>
</dbReference>
<dbReference type="InterPro" id="IPR001245">
    <property type="entry name" value="Ser-Thr/Tyr_kinase_cat_dom"/>
</dbReference>
<dbReference type="Gene3D" id="3.40.50.620">
    <property type="entry name" value="HUPs"/>
    <property type="match status" value="1"/>
</dbReference>
<feature type="domain" description="Protein kinase" evidence="9">
    <location>
        <begin position="560"/>
        <end position="826"/>
    </location>
</feature>
<feature type="coiled-coil region" evidence="7">
    <location>
        <begin position="445"/>
        <end position="489"/>
    </location>
</feature>
<keyword evidence="11" id="KW-1185">Reference proteome</keyword>
<dbReference type="PROSITE" id="PS50011">
    <property type="entry name" value="PROTEIN_KINASE_DOM"/>
    <property type="match status" value="1"/>
</dbReference>
<dbReference type="InterPro" id="IPR051348">
    <property type="entry name" value="U-box_ubiquitin_ligases"/>
</dbReference>
<dbReference type="CDD" id="cd01989">
    <property type="entry name" value="USP_STK_Ubox_N"/>
    <property type="match status" value="1"/>
</dbReference>
<accession>A0A6J1D4X3</accession>
<dbReference type="OrthoDB" id="4062651at2759"/>
<comment type="function">
    <text evidence="2">Functions as an E3 ubiquitin ligase.</text>
</comment>
<dbReference type="GO" id="GO:0061630">
    <property type="term" value="F:ubiquitin protein ligase activity"/>
    <property type="evidence" value="ECO:0007669"/>
    <property type="project" value="UniProtKB-EC"/>
</dbReference>
<protein>
    <recommendedName>
        <fullName evidence="4">RING-type E3 ubiquitin transferase</fullName>
        <ecNumber evidence="4">2.3.2.27</ecNumber>
    </recommendedName>
</protein>
<dbReference type="InterPro" id="IPR000719">
    <property type="entry name" value="Prot_kinase_dom"/>
</dbReference>
<evidence type="ECO:0000256" key="5">
    <source>
        <dbReference type="ARBA" id="ARBA00022679"/>
    </source>
</evidence>
<evidence type="ECO:0000256" key="6">
    <source>
        <dbReference type="ARBA" id="ARBA00022786"/>
    </source>
</evidence>
<feature type="domain" description="U-box" evidence="10">
    <location>
        <begin position="832"/>
        <end position="903"/>
    </location>
</feature>
<dbReference type="Gene3D" id="3.30.200.20">
    <property type="entry name" value="Phosphorylase Kinase, domain 1"/>
    <property type="match status" value="1"/>
</dbReference>
<keyword evidence="5" id="KW-0808">Transferase</keyword>
<dbReference type="PANTHER" id="PTHR45647:SF43">
    <property type="entry name" value="OS10G0100500 PROTEIN"/>
    <property type="match status" value="1"/>
</dbReference>
<dbReference type="InterPro" id="IPR003613">
    <property type="entry name" value="Ubox_domain"/>
</dbReference>
<keyword evidence="7" id="KW-0175">Coiled coil</keyword>
<evidence type="ECO:0000256" key="1">
    <source>
        <dbReference type="ARBA" id="ARBA00000900"/>
    </source>
</evidence>
<feature type="compositionally biased region" description="Basic and acidic residues" evidence="8">
    <location>
        <begin position="365"/>
        <end position="377"/>
    </location>
</feature>
<evidence type="ECO:0000256" key="2">
    <source>
        <dbReference type="ARBA" id="ARBA00003861"/>
    </source>
</evidence>
<dbReference type="Proteomes" id="UP000504603">
    <property type="component" value="Unplaced"/>
</dbReference>
<evidence type="ECO:0000256" key="8">
    <source>
        <dbReference type="SAM" id="MobiDB-lite"/>
    </source>
</evidence>
<dbReference type="PROSITE" id="PS51698">
    <property type="entry name" value="U_BOX"/>
    <property type="match status" value="1"/>
</dbReference>
<dbReference type="InterPro" id="IPR014729">
    <property type="entry name" value="Rossmann-like_a/b/a_fold"/>
</dbReference>
<sequence length="903" mass="100446">MSSQRKSQSSRLESSSKRELFPHKISVCGVSDNAPHAFPSAHNSSSGSASGFSSGFRASASSPDLMELLNPPSLHALHGFSSSRRLLHPMVNPRLRGTADEEGVHGGDFVYVAVGKSVDKSTSLLHWAFRRFGDEEIRLLHVHQLSSVIPTLLGKLPASQANTDVVAAYRKKEWEQTSQLLENYMGFCQRAKVKAGIVVTEAEQVQIGIVDLVNQYKIRKLVMGTMADNCVRMKVKKSSSKADYAARNIPLLCEISFVNKGKHVWTREAVEGSSFTSSSLLPELAVIENFRTWISLNDESNSFNQECSQSSSANGVIEGLNCVDGEHFHVEGVVSHSSDRYFSCPLQISSSPASTSSGSGFSSVEGRESSGSDSKVEERGLYGELKEAIMEAEASRNEAIEVNLRCRKMELKAAESMKKFKVFKCVNERETDLRKGAEGMLGTIIKKKETLSEERNEVLEELERTMKTLALLDSRAREVNQKHEEASGELIVIQASIAALKKEKQTIQSQKMDALNWLSQWKSQEAGSANCNRSIGFVENLNHQLAEFSFLELQTATCDFSESFKVAQGGYGCLYKGEMLGKTVAIRKLHPHNILGPSEFREEVEVLVQLQHPHLVTLLGVCTEAWSLIYEYLPNGNLQNHLFQKGYTPLTWKIRARIIAEVASALCFLHSSKPEKTVHGDLKPENILLDSEFISKICDFGIYRLLSEETLYCPSFRQSTEPKGAFSYTDPECQRDGVLTPKSDIYSFGLIILQLLTGKPIVGLVVELRKAISFGQLRSVLDLSAGEWPIDVARRLVNIGLQCCELKGSDRPELTPTLVRELKQLLVTEERPVPSYFLCPILQEIMQDPQVAADGFTYEGEAIREWLNNGRETSPMTNLKLGHPYLTPNHAVRLAIQDWLCRA</sequence>
<dbReference type="InterPro" id="IPR011009">
    <property type="entry name" value="Kinase-like_dom_sf"/>
</dbReference>
<evidence type="ECO:0000259" key="10">
    <source>
        <dbReference type="PROSITE" id="PS51698"/>
    </source>
</evidence>
<dbReference type="SUPFAM" id="SSF52402">
    <property type="entry name" value="Adenine nucleotide alpha hydrolases-like"/>
    <property type="match status" value="1"/>
</dbReference>
<name>A0A6J1D4X3_MOMCH</name>
<gene>
    <name evidence="12" type="primary">LOC111017047</name>
</gene>
<dbReference type="PANTHER" id="PTHR45647">
    <property type="entry name" value="OS02G0152300 PROTEIN"/>
    <property type="match status" value="1"/>
</dbReference>
<dbReference type="Pfam" id="PF07714">
    <property type="entry name" value="PK_Tyr_Ser-Thr"/>
    <property type="match status" value="1"/>
</dbReference>
<reference evidence="12" key="1">
    <citation type="submission" date="2025-08" db="UniProtKB">
        <authorList>
            <consortium name="RefSeq"/>
        </authorList>
    </citation>
    <scope>IDENTIFICATION</scope>
    <source>
        <strain evidence="12">OHB3-1</strain>
    </source>
</reference>
<dbReference type="GeneID" id="111017047"/>
<dbReference type="GO" id="GO:0004672">
    <property type="term" value="F:protein kinase activity"/>
    <property type="evidence" value="ECO:0007669"/>
    <property type="project" value="InterPro"/>
</dbReference>
<dbReference type="SUPFAM" id="SSF57850">
    <property type="entry name" value="RING/U-box"/>
    <property type="match status" value="1"/>
</dbReference>
<dbReference type="UniPathway" id="UPA00143"/>
<dbReference type="Gene3D" id="3.30.40.10">
    <property type="entry name" value="Zinc/RING finger domain, C3HC4 (zinc finger)"/>
    <property type="match status" value="1"/>
</dbReference>
<comment type="catalytic activity">
    <reaction evidence="1">
        <text>S-ubiquitinyl-[E2 ubiquitin-conjugating enzyme]-L-cysteine + [acceptor protein]-L-lysine = [E2 ubiquitin-conjugating enzyme]-L-cysteine + N(6)-ubiquitinyl-[acceptor protein]-L-lysine.</text>
        <dbReference type="EC" id="2.3.2.27"/>
    </reaction>
</comment>
<dbReference type="SMART" id="SM00504">
    <property type="entry name" value="Ubox"/>
    <property type="match status" value="1"/>
</dbReference>
<keyword evidence="6" id="KW-0833">Ubl conjugation pathway</keyword>
<evidence type="ECO:0000256" key="4">
    <source>
        <dbReference type="ARBA" id="ARBA00012483"/>
    </source>
</evidence>
<comment type="pathway">
    <text evidence="3">Protein modification; protein ubiquitination.</text>
</comment>
<evidence type="ECO:0000256" key="7">
    <source>
        <dbReference type="SAM" id="Coils"/>
    </source>
</evidence>
<dbReference type="GO" id="GO:0016567">
    <property type="term" value="P:protein ubiquitination"/>
    <property type="evidence" value="ECO:0007669"/>
    <property type="project" value="UniProtKB-UniPathway"/>
</dbReference>
<evidence type="ECO:0000313" key="12">
    <source>
        <dbReference type="RefSeq" id="XP_022148382.1"/>
    </source>
</evidence>
<dbReference type="SUPFAM" id="SSF56112">
    <property type="entry name" value="Protein kinase-like (PK-like)"/>
    <property type="match status" value="1"/>
</dbReference>
<dbReference type="Gene3D" id="1.10.510.10">
    <property type="entry name" value="Transferase(Phosphotransferase) domain 1"/>
    <property type="match status" value="1"/>
</dbReference>
<dbReference type="CDD" id="cd16655">
    <property type="entry name" value="RING-Ubox_WDSUB1-like"/>
    <property type="match status" value="1"/>
</dbReference>
<dbReference type="SMART" id="SM00220">
    <property type="entry name" value="S_TKc"/>
    <property type="match status" value="1"/>
</dbReference>
<dbReference type="InterPro" id="IPR013083">
    <property type="entry name" value="Znf_RING/FYVE/PHD"/>
</dbReference>
<evidence type="ECO:0000313" key="11">
    <source>
        <dbReference type="Proteomes" id="UP000504603"/>
    </source>
</evidence>